<gene>
    <name evidence="1" type="ORF">SteCoe_35285</name>
</gene>
<reference evidence="1 2" key="1">
    <citation type="submission" date="2016-11" db="EMBL/GenBank/DDBJ databases">
        <title>The macronuclear genome of Stentor coeruleus: a giant cell with tiny introns.</title>
        <authorList>
            <person name="Slabodnick M."/>
            <person name="Ruby J.G."/>
            <person name="Reiff S.B."/>
            <person name="Swart E.C."/>
            <person name="Gosai S."/>
            <person name="Prabakaran S."/>
            <person name="Witkowska E."/>
            <person name="Larue G.E."/>
            <person name="Fisher S."/>
            <person name="Freeman R.M."/>
            <person name="Gunawardena J."/>
            <person name="Chu W."/>
            <person name="Stover N.A."/>
            <person name="Gregory B.D."/>
            <person name="Nowacki M."/>
            <person name="Derisi J."/>
            <person name="Roy S.W."/>
            <person name="Marshall W.F."/>
            <person name="Sood P."/>
        </authorList>
    </citation>
    <scope>NUCLEOTIDE SEQUENCE [LARGE SCALE GENOMIC DNA]</scope>
    <source>
        <strain evidence="1">WM001</strain>
    </source>
</reference>
<keyword evidence="2" id="KW-1185">Reference proteome</keyword>
<dbReference type="EMBL" id="MPUH01001481">
    <property type="protein sequence ID" value="OMJ67523.1"/>
    <property type="molecule type" value="Genomic_DNA"/>
</dbReference>
<evidence type="ECO:0000313" key="2">
    <source>
        <dbReference type="Proteomes" id="UP000187209"/>
    </source>
</evidence>
<evidence type="ECO:0000313" key="1">
    <source>
        <dbReference type="EMBL" id="OMJ67523.1"/>
    </source>
</evidence>
<accession>A0A1R2ASL0</accession>
<protein>
    <submittedName>
        <fullName evidence="1">Uncharacterized protein</fullName>
    </submittedName>
</protein>
<proteinExistence type="predicted"/>
<organism evidence="1 2">
    <name type="scientific">Stentor coeruleus</name>
    <dbReference type="NCBI Taxonomy" id="5963"/>
    <lineage>
        <taxon>Eukaryota</taxon>
        <taxon>Sar</taxon>
        <taxon>Alveolata</taxon>
        <taxon>Ciliophora</taxon>
        <taxon>Postciliodesmatophora</taxon>
        <taxon>Heterotrichea</taxon>
        <taxon>Heterotrichida</taxon>
        <taxon>Stentoridae</taxon>
        <taxon>Stentor</taxon>
    </lineage>
</organism>
<dbReference type="OrthoDB" id="327244at2759"/>
<comment type="caution">
    <text evidence="1">The sequence shown here is derived from an EMBL/GenBank/DDBJ whole genome shotgun (WGS) entry which is preliminary data.</text>
</comment>
<dbReference type="AlphaFoldDB" id="A0A1R2ASL0"/>
<name>A0A1R2ASL0_9CILI</name>
<dbReference type="Proteomes" id="UP000187209">
    <property type="component" value="Unassembled WGS sequence"/>
</dbReference>
<sequence>METHYDEQLIMDFGLNVKICQGIHFIDLLRLEYNEEITQTFGFTFLDSLIKNTNFILLTDIPDRIPDYCIILFPNWSVFLKSRVFYQSIFISPVQSIVNFKIPVQNLPLNCTHMISYKILGLISLYLSLKNPKIFIETFNKFNLQEIAITSTNNIKEFILLSSKIPVKTLQMDIEEAKDILKNHHKKKFLVLLKPIMNIYFFQEKKFRNIDVSLYEIGENSESLEYSPTHDMNEFSMYTGDYLKGPNKVPSFIVTEHQITEDYTQKKSQLELNESTNSYKVLPTPLNSPKQSSFTIVEIKQKMQYGGSNQETCDKNSVVTEGKSFDGREICACSFCVVY</sequence>